<dbReference type="EMBL" id="JAIWYP010000013">
    <property type="protein sequence ID" value="KAH3718372.1"/>
    <property type="molecule type" value="Genomic_DNA"/>
</dbReference>
<evidence type="ECO:0000313" key="3">
    <source>
        <dbReference type="Proteomes" id="UP000828390"/>
    </source>
</evidence>
<organism evidence="2 3">
    <name type="scientific">Dreissena polymorpha</name>
    <name type="common">Zebra mussel</name>
    <name type="synonym">Mytilus polymorpha</name>
    <dbReference type="NCBI Taxonomy" id="45954"/>
    <lineage>
        <taxon>Eukaryota</taxon>
        <taxon>Metazoa</taxon>
        <taxon>Spiralia</taxon>
        <taxon>Lophotrochozoa</taxon>
        <taxon>Mollusca</taxon>
        <taxon>Bivalvia</taxon>
        <taxon>Autobranchia</taxon>
        <taxon>Heteroconchia</taxon>
        <taxon>Euheterodonta</taxon>
        <taxon>Imparidentia</taxon>
        <taxon>Neoheterodontei</taxon>
        <taxon>Myida</taxon>
        <taxon>Dreissenoidea</taxon>
        <taxon>Dreissenidae</taxon>
        <taxon>Dreissena</taxon>
    </lineage>
</organism>
<feature type="region of interest" description="Disordered" evidence="1">
    <location>
        <begin position="84"/>
        <end position="135"/>
    </location>
</feature>
<reference evidence="2" key="2">
    <citation type="submission" date="2020-11" db="EMBL/GenBank/DDBJ databases">
        <authorList>
            <person name="McCartney M.A."/>
            <person name="Auch B."/>
            <person name="Kono T."/>
            <person name="Mallez S."/>
            <person name="Becker A."/>
            <person name="Gohl D.M."/>
            <person name="Silverstein K.A.T."/>
            <person name="Koren S."/>
            <person name="Bechman K.B."/>
            <person name="Herman A."/>
            <person name="Abrahante J.E."/>
            <person name="Garbe J."/>
        </authorList>
    </citation>
    <scope>NUCLEOTIDE SEQUENCE</scope>
    <source>
        <strain evidence="2">Duluth1</strain>
        <tissue evidence="2">Whole animal</tissue>
    </source>
</reference>
<gene>
    <name evidence="2" type="ORF">DPMN_061175</name>
</gene>
<sequence>MMLVYVVRKKALANSVDPDETPHDAASHQGLRCLLEGISCWNRILKALAYSLDPDETPQNVAEEPHSSREVRFIANLARECPNQPCLDPSSHAERPKPPRCLPPGDNARNTAPNRKRGNPAPDNPQVDKKAPIPISVMCLTLSPKR</sequence>
<protein>
    <submittedName>
        <fullName evidence="2">Uncharacterized protein</fullName>
    </submittedName>
</protein>
<comment type="caution">
    <text evidence="2">The sequence shown here is derived from an EMBL/GenBank/DDBJ whole genome shotgun (WGS) entry which is preliminary data.</text>
</comment>
<name>A0A9D4C741_DREPO</name>
<dbReference type="Proteomes" id="UP000828390">
    <property type="component" value="Unassembled WGS sequence"/>
</dbReference>
<evidence type="ECO:0000313" key="2">
    <source>
        <dbReference type="EMBL" id="KAH3718372.1"/>
    </source>
</evidence>
<evidence type="ECO:0000256" key="1">
    <source>
        <dbReference type="SAM" id="MobiDB-lite"/>
    </source>
</evidence>
<accession>A0A9D4C741</accession>
<reference evidence="2" key="1">
    <citation type="journal article" date="2019" name="bioRxiv">
        <title>The Genome of the Zebra Mussel, Dreissena polymorpha: A Resource for Invasive Species Research.</title>
        <authorList>
            <person name="McCartney M.A."/>
            <person name="Auch B."/>
            <person name="Kono T."/>
            <person name="Mallez S."/>
            <person name="Zhang Y."/>
            <person name="Obille A."/>
            <person name="Becker A."/>
            <person name="Abrahante J.E."/>
            <person name="Garbe J."/>
            <person name="Badalamenti J.P."/>
            <person name="Herman A."/>
            <person name="Mangelson H."/>
            <person name="Liachko I."/>
            <person name="Sullivan S."/>
            <person name="Sone E.D."/>
            <person name="Koren S."/>
            <person name="Silverstein K.A.T."/>
            <person name="Beckman K.B."/>
            <person name="Gohl D.M."/>
        </authorList>
    </citation>
    <scope>NUCLEOTIDE SEQUENCE</scope>
    <source>
        <strain evidence="2">Duluth1</strain>
        <tissue evidence="2">Whole animal</tissue>
    </source>
</reference>
<proteinExistence type="predicted"/>
<keyword evidence="3" id="KW-1185">Reference proteome</keyword>
<dbReference type="AlphaFoldDB" id="A0A9D4C741"/>